<evidence type="ECO:0000256" key="4">
    <source>
        <dbReference type="ARBA" id="ARBA00023180"/>
    </source>
</evidence>
<feature type="compositionally biased region" description="Low complexity" evidence="6">
    <location>
        <begin position="435"/>
        <end position="482"/>
    </location>
</feature>
<keyword evidence="5" id="KW-0808">Transferase</keyword>
<evidence type="ECO:0000313" key="7">
    <source>
        <dbReference type="EMBL" id="KAK5107377.1"/>
    </source>
</evidence>
<dbReference type="Proteomes" id="UP001310890">
    <property type="component" value="Unassembled WGS sequence"/>
</dbReference>
<dbReference type="PANTHER" id="PTHR31468">
    <property type="entry name" value="1,3-BETA-GLUCANOSYLTRANSFERASE GAS1"/>
    <property type="match status" value="1"/>
</dbReference>
<evidence type="ECO:0000256" key="1">
    <source>
        <dbReference type="ARBA" id="ARBA00004609"/>
    </source>
</evidence>
<dbReference type="GO" id="GO:0042124">
    <property type="term" value="F:1,3-beta-glucanosyltransferase activity"/>
    <property type="evidence" value="ECO:0007669"/>
    <property type="project" value="TreeGrafter"/>
</dbReference>
<sequence>MGSVARLVGAACTFANAVMAVNPVVVKEQEFLDSVTNDRFVIIGVDYQPGGQGAYGTGSGDPLSNGTTCLRDAALMQQLGVNTIRSYNVDPSLNHDECVSIFNEIGIYMVIDVNSPLPGQSIDRTDPSSSYTTSYLEHIFTVVEAFKSYPNLLGFFSGNEVINDVPTGQANPPYIRAVQRDLKNYIAAHAQRQIPVGYSAADVRGVLQDTWAYLQCNNSNTGSDMSRSDFFGLNSYSWCGNGSNFQTSTWDQLVEIFGNTTIPVFLSEYGCNQPEPRYFDEVLTLYGPQMTVMSGGLVYEWTQETSDYGLVQPYGNGSLQILGDYNTLMSQYDKLDFATLGTTNSTATSLTPPACNSNLISGDGFSTDFNIPQPPSGAEQLISSGVSSAPTGSIISVTQSSVQLPVYATNGAEIYGLHIQAVSTADHPGQVSGLSTSAPGSSTTGTATSSGSAGSSGSTSKSTGTASATASAASGTKTGGASRPDGQAMGGVLAAAAVGIVAFAL</sequence>
<evidence type="ECO:0000256" key="5">
    <source>
        <dbReference type="RuleBase" id="RU361209"/>
    </source>
</evidence>
<dbReference type="Pfam" id="PF03198">
    <property type="entry name" value="Glyco_hydro_72"/>
    <property type="match status" value="1"/>
</dbReference>
<comment type="similarity">
    <text evidence="2 5">Belongs to the glycosyl hydrolase 72 family.</text>
</comment>
<comment type="subcellular location">
    <subcellularLocation>
        <location evidence="1 5">Cell membrane</location>
        <topology evidence="1 5">Lipid-anchor</topology>
        <topology evidence="1 5">GPI-anchor</topology>
    </subcellularLocation>
</comment>
<dbReference type="AlphaFoldDB" id="A0AAN7T8C4"/>
<dbReference type="EC" id="2.4.1.-" evidence="5"/>
<dbReference type="GO" id="GO:0071970">
    <property type="term" value="P:fungal-type cell wall (1-&gt;3)-beta-D-glucan biosynthetic process"/>
    <property type="evidence" value="ECO:0007669"/>
    <property type="project" value="TreeGrafter"/>
</dbReference>
<evidence type="ECO:0000256" key="6">
    <source>
        <dbReference type="SAM" id="MobiDB-lite"/>
    </source>
</evidence>
<dbReference type="Gene3D" id="3.20.20.80">
    <property type="entry name" value="Glycosidases"/>
    <property type="match status" value="1"/>
</dbReference>
<gene>
    <name evidence="7" type="ORF">LTR62_001320</name>
</gene>
<dbReference type="EMBL" id="JAVRRL010000124">
    <property type="protein sequence ID" value="KAK5107377.1"/>
    <property type="molecule type" value="Genomic_DNA"/>
</dbReference>
<reference evidence="7" key="1">
    <citation type="submission" date="2023-08" db="EMBL/GenBank/DDBJ databases">
        <title>Black Yeasts Isolated from many extreme environments.</title>
        <authorList>
            <person name="Coleine C."/>
            <person name="Stajich J.E."/>
            <person name="Selbmann L."/>
        </authorList>
    </citation>
    <scope>NUCLEOTIDE SEQUENCE</scope>
    <source>
        <strain evidence="7">CCFEE 5401</strain>
    </source>
</reference>
<evidence type="ECO:0000256" key="3">
    <source>
        <dbReference type="ARBA" id="ARBA00022729"/>
    </source>
</evidence>
<keyword evidence="3 5" id="KW-0732">Signal</keyword>
<dbReference type="GO" id="GO:0031505">
    <property type="term" value="P:fungal-type cell wall organization"/>
    <property type="evidence" value="ECO:0007669"/>
    <property type="project" value="TreeGrafter"/>
</dbReference>
<protein>
    <recommendedName>
        <fullName evidence="5">1,3-beta-glucanosyltransferase</fullName>
        <ecNumber evidence="5">2.4.1.-</ecNumber>
    </recommendedName>
</protein>
<comment type="function">
    <text evidence="5">Splits internally a 1,3-beta-glucan molecule and transfers the newly generated reducing end (the donor) to the non-reducing end of another 1,3-beta-glucan molecule (the acceptor) forming a 1,3-beta linkage, resulting in the elongation of 1,3-beta-glucan chains in the cell wall.</text>
</comment>
<keyword evidence="5" id="KW-0472">Membrane</keyword>
<dbReference type="PANTHER" id="PTHR31468:SF4">
    <property type="entry name" value="1,3-BETA-GLUCANOSYLTRANSFERASE GAS3-RELATED"/>
    <property type="match status" value="1"/>
</dbReference>
<dbReference type="InterPro" id="IPR017853">
    <property type="entry name" value="GH"/>
</dbReference>
<keyword evidence="5" id="KW-0336">GPI-anchor</keyword>
<keyword evidence="5" id="KW-0449">Lipoprotein</keyword>
<dbReference type="InterPro" id="IPR004886">
    <property type="entry name" value="Glucanosyltransferase"/>
</dbReference>
<evidence type="ECO:0000256" key="2">
    <source>
        <dbReference type="ARBA" id="ARBA00007528"/>
    </source>
</evidence>
<proteinExistence type="inferred from homology"/>
<feature type="signal peptide" evidence="5">
    <location>
        <begin position="1"/>
        <end position="20"/>
    </location>
</feature>
<dbReference type="SUPFAM" id="SSF51445">
    <property type="entry name" value="(Trans)glycosidases"/>
    <property type="match status" value="1"/>
</dbReference>
<feature type="chain" id="PRO_5042671456" description="1,3-beta-glucanosyltransferase" evidence="5">
    <location>
        <begin position="21"/>
        <end position="505"/>
    </location>
</feature>
<keyword evidence="4" id="KW-0325">Glycoprotein</keyword>
<organism evidence="7 8">
    <name type="scientific">Meristemomyces frigidus</name>
    <dbReference type="NCBI Taxonomy" id="1508187"/>
    <lineage>
        <taxon>Eukaryota</taxon>
        <taxon>Fungi</taxon>
        <taxon>Dikarya</taxon>
        <taxon>Ascomycota</taxon>
        <taxon>Pezizomycotina</taxon>
        <taxon>Dothideomycetes</taxon>
        <taxon>Dothideomycetidae</taxon>
        <taxon>Mycosphaerellales</taxon>
        <taxon>Teratosphaeriaceae</taxon>
        <taxon>Meristemomyces</taxon>
    </lineage>
</organism>
<evidence type="ECO:0000313" key="8">
    <source>
        <dbReference type="Proteomes" id="UP001310890"/>
    </source>
</evidence>
<feature type="region of interest" description="Disordered" evidence="6">
    <location>
        <begin position="427"/>
        <end position="482"/>
    </location>
</feature>
<name>A0AAN7T8C4_9PEZI</name>
<comment type="caution">
    <text evidence="7">The sequence shown here is derived from an EMBL/GenBank/DDBJ whole genome shotgun (WGS) entry which is preliminary data.</text>
</comment>
<accession>A0AAN7T8C4</accession>
<dbReference type="GO" id="GO:0098552">
    <property type="term" value="C:side of membrane"/>
    <property type="evidence" value="ECO:0007669"/>
    <property type="project" value="UniProtKB-KW"/>
</dbReference>
<dbReference type="GO" id="GO:0005886">
    <property type="term" value="C:plasma membrane"/>
    <property type="evidence" value="ECO:0007669"/>
    <property type="project" value="UniProtKB-SubCell"/>
</dbReference>